<feature type="transmembrane region" description="Helical" evidence="1">
    <location>
        <begin position="7"/>
        <end position="31"/>
    </location>
</feature>
<organism evidence="2">
    <name type="scientific">bioreactor metagenome</name>
    <dbReference type="NCBI Taxonomy" id="1076179"/>
    <lineage>
        <taxon>unclassified sequences</taxon>
        <taxon>metagenomes</taxon>
        <taxon>ecological metagenomes</taxon>
    </lineage>
</organism>
<comment type="caution">
    <text evidence="2">The sequence shown here is derived from an EMBL/GenBank/DDBJ whole genome shotgun (WGS) entry which is preliminary data.</text>
</comment>
<dbReference type="AlphaFoldDB" id="A0A645B933"/>
<keyword evidence="1" id="KW-0472">Membrane</keyword>
<accession>A0A645B933</accession>
<evidence type="ECO:0000313" key="2">
    <source>
        <dbReference type="EMBL" id="MPM61970.1"/>
    </source>
</evidence>
<sequence>MVINKRVLILAAILFGILALYGFLTLSGVSYQKSINERATAYITVVAPESIPTQDFSFLYITPTPTADPALGDLKGIAIGKYVQITGTEGAGLKIRVSAGTNSDVNFIASDAEAFQVLDGPVLKDDLVWWSLVTPYDQTRVGWAAANYLTLIDEQ</sequence>
<name>A0A645B933_9ZZZZ</name>
<gene>
    <name evidence="2" type="ORF">SDC9_108834</name>
</gene>
<proteinExistence type="predicted"/>
<dbReference type="EMBL" id="VSSQ01018624">
    <property type="protein sequence ID" value="MPM61970.1"/>
    <property type="molecule type" value="Genomic_DNA"/>
</dbReference>
<evidence type="ECO:0008006" key="3">
    <source>
        <dbReference type="Google" id="ProtNLM"/>
    </source>
</evidence>
<protein>
    <recommendedName>
        <fullName evidence="3">SH3b domain-containing protein</fullName>
    </recommendedName>
</protein>
<keyword evidence="1" id="KW-1133">Transmembrane helix</keyword>
<keyword evidence="1" id="KW-0812">Transmembrane</keyword>
<reference evidence="2" key="1">
    <citation type="submission" date="2019-08" db="EMBL/GenBank/DDBJ databases">
        <authorList>
            <person name="Kucharzyk K."/>
            <person name="Murdoch R.W."/>
            <person name="Higgins S."/>
            <person name="Loffler F."/>
        </authorList>
    </citation>
    <scope>NUCLEOTIDE SEQUENCE</scope>
</reference>
<evidence type="ECO:0000256" key="1">
    <source>
        <dbReference type="SAM" id="Phobius"/>
    </source>
</evidence>